<dbReference type="AlphaFoldDB" id="A0A4C1UPC8"/>
<organism evidence="2 3">
    <name type="scientific">Eumeta variegata</name>
    <name type="common">Bagworm moth</name>
    <name type="synonym">Eumeta japonica</name>
    <dbReference type="NCBI Taxonomy" id="151549"/>
    <lineage>
        <taxon>Eukaryota</taxon>
        <taxon>Metazoa</taxon>
        <taxon>Ecdysozoa</taxon>
        <taxon>Arthropoda</taxon>
        <taxon>Hexapoda</taxon>
        <taxon>Insecta</taxon>
        <taxon>Pterygota</taxon>
        <taxon>Neoptera</taxon>
        <taxon>Endopterygota</taxon>
        <taxon>Lepidoptera</taxon>
        <taxon>Glossata</taxon>
        <taxon>Ditrysia</taxon>
        <taxon>Tineoidea</taxon>
        <taxon>Psychidae</taxon>
        <taxon>Oiketicinae</taxon>
        <taxon>Eumeta</taxon>
    </lineage>
</organism>
<protein>
    <submittedName>
        <fullName evidence="2">Uncharacterized protein</fullName>
    </submittedName>
</protein>
<gene>
    <name evidence="2" type="ORF">EVAR_76284_1</name>
</gene>
<accession>A0A4C1UPC8</accession>
<comment type="caution">
    <text evidence="2">The sequence shown here is derived from an EMBL/GenBank/DDBJ whole genome shotgun (WGS) entry which is preliminary data.</text>
</comment>
<keyword evidence="3" id="KW-1185">Reference proteome</keyword>
<name>A0A4C1UPC8_EUMVA</name>
<evidence type="ECO:0000313" key="2">
    <source>
        <dbReference type="EMBL" id="GBP28189.1"/>
    </source>
</evidence>
<sequence length="84" mass="8851">MLAEWGALGDARPSPAQAGRGEKSARRDRDARKNMQSPKSMARYEAVVPPILTLCTDTEVPNGGPIPVSCTLLTVGPVALPVPL</sequence>
<proteinExistence type="predicted"/>
<dbReference type="Proteomes" id="UP000299102">
    <property type="component" value="Unassembled WGS sequence"/>
</dbReference>
<dbReference type="EMBL" id="BGZK01000203">
    <property type="protein sequence ID" value="GBP28189.1"/>
    <property type="molecule type" value="Genomic_DNA"/>
</dbReference>
<evidence type="ECO:0000256" key="1">
    <source>
        <dbReference type="SAM" id="MobiDB-lite"/>
    </source>
</evidence>
<reference evidence="2 3" key="1">
    <citation type="journal article" date="2019" name="Commun. Biol.">
        <title>The bagworm genome reveals a unique fibroin gene that provides high tensile strength.</title>
        <authorList>
            <person name="Kono N."/>
            <person name="Nakamura H."/>
            <person name="Ohtoshi R."/>
            <person name="Tomita M."/>
            <person name="Numata K."/>
            <person name="Arakawa K."/>
        </authorList>
    </citation>
    <scope>NUCLEOTIDE SEQUENCE [LARGE SCALE GENOMIC DNA]</scope>
</reference>
<evidence type="ECO:0000313" key="3">
    <source>
        <dbReference type="Proteomes" id="UP000299102"/>
    </source>
</evidence>
<feature type="region of interest" description="Disordered" evidence="1">
    <location>
        <begin position="1"/>
        <end position="40"/>
    </location>
</feature>
<feature type="compositionally biased region" description="Basic and acidic residues" evidence="1">
    <location>
        <begin position="20"/>
        <end position="33"/>
    </location>
</feature>